<feature type="compositionally biased region" description="Polar residues" evidence="1">
    <location>
        <begin position="108"/>
        <end position="118"/>
    </location>
</feature>
<dbReference type="STRING" id="1121387.GCA_000429885_02054"/>
<dbReference type="PANTHER" id="PTHR34822:SF1">
    <property type="entry name" value="GRPB FAMILY PROTEIN"/>
    <property type="match status" value="1"/>
</dbReference>
<keyword evidence="2" id="KW-0808">Transferase</keyword>
<accession>A0A239VIC6</accession>
<dbReference type="GO" id="GO:0016301">
    <property type="term" value="F:kinase activity"/>
    <property type="evidence" value="ECO:0007669"/>
    <property type="project" value="UniProtKB-KW"/>
</dbReference>
<organism evidence="2 3">
    <name type="scientific">Dermatophilus congolensis</name>
    <dbReference type="NCBI Taxonomy" id="1863"/>
    <lineage>
        <taxon>Bacteria</taxon>
        <taxon>Bacillati</taxon>
        <taxon>Actinomycetota</taxon>
        <taxon>Actinomycetes</taxon>
        <taxon>Micrococcales</taxon>
        <taxon>Dermatophilaceae</taxon>
        <taxon>Dermatophilus</taxon>
    </lineage>
</organism>
<dbReference type="KEGG" id="dco:SAMEA4475696_1256"/>
<dbReference type="Pfam" id="PF04229">
    <property type="entry name" value="GrpB"/>
    <property type="match status" value="1"/>
</dbReference>
<evidence type="ECO:0000256" key="1">
    <source>
        <dbReference type="SAM" id="MobiDB-lite"/>
    </source>
</evidence>
<dbReference type="Gene3D" id="3.30.460.10">
    <property type="entry name" value="Beta Polymerase, domain 2"/>
    <property type="match status" value="1"/>
</dbReference>
<sequence length="118" mass="12771">MSVTVLTPNPRWAEQFKQVATDLAAALIGMHMEAIEHVGSTSVPGLATKPTLDIDTYIAGKSKILQKNTLRARPQRGRPAGHPPAQQPTDTSITLLEEPTNLPPAHPRTNNVIPYSCN</sequence>
<feature type="region of interest" description="Disordered" evidence="1">
    <location>
        <begin position="69"/>
        <end position="118"/>
    </location>
</feature>
<evidence type="ECO:0000313" key="3">
    <source>
        <dbReference type="Proteomes" id="UP000242637"/>
    </source>
</evidence>
<protein>
    <submittedName>
        <fullName evidence="2">Dephospho-CoA kinase/protein folding accessory domain-containing protein</fullName>
    </submittedName>
</protein>
<dbReference type="PANTHER" id="PTHR34822">
    <property type="entry name" value="GRPB DOMAIN PROTEIN (AFU_ORTHOLOGUE AFUA_1G01530)"/>
    <property type="match status" value="1"/>
</dbReference>
<dbReference type="EMBL" id="LT906453">
    <property type="protein sequence ID" value="SNV21509.1"/>
    <property type="molecule type" value="Genomic_DNA"/>
</dbReference>
<dbReference type="InterPro" id="IPR043519">
    <property type="entry name" value="NT_sf"/>
</dbReference>
<keyword evidence="3" id="KW-1185">Reference proteome</keyword>
<name>A0A239VIC6_9MICO</name>
<dbReference type="OrthoDB" id="9799092at2"/>
<dbReference type="Proteomes" id="UP000242637">
    <property type="component" value="Chromosome 1"/>
</dbReference>
<dbReference type="GeneID" id="63459485"/>
<keyword evidence="2" id="KW-0418">Kinase</keyword>
<evidence type="ECO:0000313" key="2">
    <source>
        <dbReference type="EMBL" id="SNV21509.1"/>
    </source>
</evidence>
<gene>
    <name evidence="2" type="ORF">SAMEA4475696_01256</name>
</gene>
<proteinExistence type="predicted"/>
<reference evidence="2 3" key="1">
    <citation type="submission" date="2017-06" db="EMBL/GenBank/DDBJ databases">
        <authorList>
            <consortium name="Pathogen Informatics"/>
        </authorList>
    </citation>
    <scope>NUCLEOTIDE SEQUENCE [LARGE SCALE GENOMIC DNA]</scope>
    <source>
        <strain evidence="2 3">NCTC13039</strain>
    </source>
</reference>
<dbReference type="InterPro" id="IPR007344">
    <property type="entry name" value="GrpB/CoaE"/>
</dbReference>
<dbReference type="SUPFAM" id="SSF81301">
    <property type="entry name" value="Nucleotidyltransferase"/>
    <property type="match status" value="1"/>
</dbReference>
<dbReference type="RefSeq" id="WP_028327968.1">
    <property type="nucleotide sequence ID" value="NZ_LT906453.1"/>
</dbReference>
<dbReference type="AlphaFoldDB" id="A0A239VIC6"/>